<evidence type="ECO:0000313" key="3">
    <source>
        <dbReference type="Proteomes" id="UP001596241"/>
    </source>
</evidence>
<dbReference type="RefSeq" id="WP_345092877.1">
    <property type="nucleotide sequence ID" value="NZ_BAAAWG010000024.1"/>
</dbReference>
<organism evidence="2 3">
    <name type="scientific">Streptomyces ramulosus</name>
    <dbReference type="NCBI Taxonomy" id="47762"/>
    <lineage>
        <taxon>Bacteria</taxon>
        <taxon>Bacillati</taxon>
        <taxon>Actinomycetota</taxon>
        <taxon>Actinomycetes</taxon>
        <taxon>Kitasatosporales</taxon>
        <taxon>Streptomycetaceae</taxon>
        <taxon>Streptomyces</taxon>
    </lineage>
</organism>
<evidence type="ECO:0000256" key="1">
    <source>
        <dbReference type="SAM" id="MobiDB-lite"/>
    </source>
</evidence>
<evidence type="ECO:0000313" key="2">
    <source>
        <dbReference type="EMBL" id="MFC5897437.1"/>
    </source>
</evidence>
<accession>A0ABW1FSK2</accession>
<keyword evidence="3" id="KW-1185">Reference proteome</keyword>
<proteinExistence type="predicted"/>
<protein>
    <submittedName>
        <fullName evidence="2">Uncharacterized protein</fullName>
    </submittedName>
</protein>
<feature type="region of interest" description="Disordered" evidence="1">
    <location>
        <begin position="24"/>
        <end position="44"/>
    </location>
</feature>
<dbReference type="EMBL" id="JBHSPW010000022">
    <property type="protein sequence ID" value="MFC5897437.1"/>
    <property type="molecule type" value="Genomic_DNA"/>
</dbReference>
<name>A0ABW1FSK2_9ACTN</name>
<sequence>MNSQENARAVSAAKGVDEAVQQHGVPVEGGEAAIDGAVRPGLAG</sequence>
<reference evidence="3" key="1">
    <citation type="journal article" date="2019" name="Int. J. Syst. Evol. Microbiol.">
        <title>The Global Catalogue of Microorganisms (GCM) 10K type strain sequencing project: providing services to taxonomists for standard genome sequencing and annotation.</title>
        <authorList>
            <consortium name="The Broad Institute Genomics Platform"/>
            <consortium name="The Broad Institute Genome Sequencing Center for Infectious Disease"/>
            <person name="Wu L."/>
            <person name="Ma J."/>
        </authorList>
    </citation>
    <scope>NUCLEOTIDE SEQUENCE [LARGE SCALE GENOMIC DNA]</scope>
    <source>
        <strain evidence="3">CGMCC 1.15809</strain>
    </source>
</reference>
<gene>
    <name evidence="2" type="ORF">ACFP3M_32000</name>
</gene>
<dbReference type="Proteomes" id="UP001596241">
    <property type="component" value="Unassembled WGS sequence"/>
</dbReference>
<comment type="caution">
    <text evidence="2">The sequence shown here is derived from an EMBL/GenBank/DDBJ whole genome shotgun (WGS) entry which is preliminary data.</text>
</comment>